<reference evidence="2" key="1">
    <citation type="submission" date="2020-06" db="EMBL/GenBank/DDBJ databases">
        <title>Characterization of fructooligosaccharide metabolism and fructooligosaccharide-degrading enzymes in human commensal butyrate producers.</title>
        <authorList>
            <person name="Tanno H."/>
            <person name="Fujii T."/>
            <person name="Hirano K."/>
            <person name="Maeno S."/>
            <person name="Tonozuka T."/>
            <person name="Sakamoto M."/>
            <person name="Ohkuma M."/>
            <person name="Tochio T."/>
            <person name="Endo A."/>
        </authorList>
    </citation>
    <scope>NUCLEOTIDE SEQUENCE</scope>
    <source>
        <strain evidence="2">JCM 17466</strain>
    </source>
</reference>
<comment type="caution">
    <text evidence="2">The sequence shown here is derived from an EMBL/GenBank/DDBJ whole genome shotgun (WGS) entry which is preliminary data.</text>
</comment>
<accession>A0A916VE97</accession>
<dbReference type="GO" id="GO:0003677">
    <property type="term" value="F:DNA binding"/>
    <property type="evidence" value="ECO:0007669"/>
    <property type="project" value="InterPro"/>
</dbReference>
<dbReference type="InterPro" id="IPR039418">
    <property type="entry name" value="LexA-like"/>
</dbReference>
<dbReference type="SUPFAM" id="SSF47413">
    <property type="entry name" value="lambda repressor-like DNA-binding domains"/>
    <property type="match status" value="1"/>
</dbReference>
<dbReference type="PROSITE" id="PS50943">
    <property type="entry name" value="HTH_CROC1"/>
    <property type="match status" value="1"/>
</dbReference>
<dbReference type="PANTHER" id="PTHR33516">
    <property type="entry name" value="LEXA REPRESSOR"/>
    <property type="match status" value="1"/>
</dbReference>
<dbReference type="RefSeq" id="WP_201312177.1">
    <property type="nucleotide sequence ID" value="NZ_BLYI01000067.1"/>
</dbReference>
<dbReference type="InterPro" id="IPR001387">
    <property type="entry name" value="Cro/C1-type_HTH"/>
</dbReference>
<gene>
    <name evidence="2" type="ORF">ANBU17_28730</name>
</gene>
<dbReference type="CDD" id="cd06529">
    <property type="entry name" value="S24_LexA-like"/>
    <property type="match status" value="1"/>
</dbReference>
<dbReference type="InterPro" id="IPR010982">
    <property type="entry name" value="Lambda_DNA-bd_dom_sf"/>
</dbReference>
<protein>
    <recommendedName>
        <fullName evidence="1">HTH cro/C1-type domain-containing protein</fullName>
    </recommendedName>
</protein>
<keyword evidence="3" id="KW-1185">Reference proteome</keyword>
<dbReference type="SUPFAM" id="SSF51306">
    <property type="entry name" value="LexA/Signal peptidase"/>
    <property type="match status" value="1"/>
</dbReference>
<feature type="domain" description="HTH cro/C1-type" evidence="1">
    <location>
        <begin position="7"/>
        <end position="68"/>
    </location>
</feature>
<proteinExistence type="predicted"/>
<dbReference type="CDD" id="cd00093">
    <property type="entry name" value="HTH_XRE"/>
    <property type="match status" value="1"/>
</dbReference>
<dbReference type="Gene3D" id="1.10.260.40">
    <property type="entry name" value="lambda repressor-like DNA-binding domains"/>
    <property type="match status" value="1"/>
</dbReference>
<dbReference type="InterPro" id="IPR015927">
    <property type="entry name" value="Peptidase_S24_S26A/B/C"/>
</dbReference>
<dbReference type="EMBL" id="BLYI01000067">
    <property type="protein sequence ID" value="GFO86526.1"/>
    <property type="molecule type" value="Genomic_DNA"/>
</dbReference>
<name>A0A916VE97_9FIRM</name>
<dbReference type="SMART" id="SM00530">
    <property type="entry name" value="HTH_XRE"/>
    <property type="match status" value="1"/>
</dbReference>
<evidence type="ECO:0000313" key="2">
    <source>
        <dbReference type="EMBL" id="GFO86526.1"/>
    </source>
</evidence>
<dbReference type="Gene3D" id="2.10.109.10">
    <property type="entry name" value="Umud Fragment, subunit A"/>
    <property type="match status" value="1"/>
</dbReference>
<evidence type="ECO:0000259" key="1">
    <source>
        <dbReference type="PROSITE" id="PS50943"/>
    </source>
</evidence>
<evidence type="ECO:0000313" key="3">
    <source>
        <dbReference type="Proteomes" id="UP000613208"/>
    </source>
</evidence>
<dbReference type="AlphaFoldDB" id="A0A916VE97"/>
<dbReference type="Pfam" id="PF00717">
    <property type="entry name" value="Peptidase_S24"/>
    <property type="match status" value="1"/>
</dbReference>
<dbReference type="PANTHER" id="PTHR33516:SF2">
    <property type="entry name" value="LEXA REPRESSOR-RELATED"/>
    <property type="match status" value="1"/>
</dbReference>
<organism evidence="2 3">
    <name type="scientific">Anaerostipes butyraticus</name>
    <dbReference type="NCBI Taxonomy" id="645466"/>
    <lineage>
        <taxon>Bacteria</taxon>
        <taxon>Bacillati</taxon>
        <taxon>Bacillota</taxon>
        <taxon>Clostridia</taxon>
        <taxon>Lachnospirales</taxon>
        <taxon>Lachnospiraceae</taxon>
        <taxon>Anaerostipes</taxon>
    </lineage>
</organism>
<sequence>MTLGDIIKEYRTSHKISMGTFSDMSGISKAYISLLEKNKHPKTGKPISPSIQCIKQAADAMGIDFNTLFERIDGTVSLTPNKEESKPPAKKGALINIYGRVAAGIPLEMIEDVIDTEEIPEDMAKTGSFFGLQIHGDSMEPKISDGDIVIVRQQDDAETGDTVIATVNGTDATCKRLRKYRDGIELISTNPSYEPMFFSNQEIKSKPVRIIGRVVELRAKF</sequence>
<dbReference type="InterPro" id="IPR050077">
    <property type="entry name" value="LexA_repressor"/>
</dbReference>
<dbReference type="InterPro" id="IPR036286">
    <property type="entry name" value="LexA/Signal_pep-like_sf"/>
</dbReference>
<dbReference type="Proteomes" id="UP000613208">
    <property type="component" value="Unassembled WGS sequence"/>
</dbReference>